<dbReference type="SUPFAM" id="SSF90123">
    <property type="entry name" value="ABC transporter transmembrane region"/>
    <property type="match status" value="4"/>
</dbReference>
<dbReference type="Proteomes" id="UP001519460">
    <property type="component" value="Unassembled WGS sequence"/>
</dbReference>
<dbReference type="GO" id="GO:0005524">
    <property type="term" value="F:ATP binding"/>
    <property type="evidence" value="ECO:0007669"/>
    <property type="project" value="UniProtKB-KW"/>
</dbReference>
<evidence type="ECO:0000259" key="14">
    <source>
        <dbReference type="PROSITE" id="PS50929"/>
    </source>
</evidence>
<dbReference type="Pfam" id="PF00005">
    <property type="entry name" value="ABC_tran"/>
    <property type="match status" value="1"/>
</dbReference>
<dbReference type="PANTHER" id="PTHR24223:SF443">
    <property type="entry name" value="MULTIDRUG-RESISTANCE LIKE PROTEIN 1, ISOFORM I"/>
    <property type="match status" value="1"/>
</dbReference>
<feature type="transmembrane region" description="Helical" evidence="12">
    <location>
        <begin position="1098"/>
        <end position="1117"/>
    </location>
</feature>
<dbReference type="FunFam" id="1.20.1560.10:FF:000007">
    <property type="entry name" value="ATP-binding cassette subfamily C member 1"/>
    <property type="match status" value="1"/>
</dbReference>
<feature type="transmembrane region" description="Helical" evidence="12">
    <location>
        <begin position="339"/>
        <end position="356"/>
    </location>
</feature>
<evidence type="ECO:0000256" key="9">
    <source>
        <dbReference type="ARBA" id="ARBA00023136"/>
    </source>
</evidence>
<comment type="catalytic activity">
    <reaction evidence="11">
        <text>leukotriene C4(in) + ATP + H2O = leukotriene C4(out) + ADP + phosphate + H(+)</text>
        <dbReference type="Rhea" id="RHEA:38963"/>
        <dbReference type="ChEBI" id="CHEBI:15377"/>
        <dbReference type="ChEBI" id="CHEBI:15378"/>
        <dbReference type="ChEBI" id="CHEBI:30616"/>
        <dbReference type="ChEBI" id="CHEBI:43474"/>
        <dbReference type="ChEBI" id="CHEBI:57973"/>
        <dbReference type="ChEBI" id="CHEBI:456216"/>
    </reaction>
    <physiologicalReaction direction="left-to-right" evidence="11">
        <dbReference type="Rhea" id="RHEA:38964"/>
    </physiologicalReaction>
</comment>
<evidence type="ECO:0000256" key="10">
    <source>
        <dbReference type="ARBA" id="ARBA00024220"/>
    </source>
</evidence>
<name>A0ABD0M2N6_9CAEN</name>
<comment type="subcellular location">
    <subcellularLocation>
        <location evidence="1">Vacuole membrane</location>
        <topology evidence="1">Multi-pass membrane protein</topology>
    </subcellularLocation>
</comment>
<dbReference type="GO" id="GO:0015431">
    <property type="term" value="F:ABC-type glutathione S-conjugate transporter activity"/>
    <property type="evidence" value="ECO:0007669"/>
    <property type="project" value="UniProtKB-EC"/>
</dbReference>
<evidence type="ECO:0000313" key="16">
    <source>
        <dbReference type="Proteomes" id="UP001519460"/>
    </source>
</evidence>
<dbReference type="InterPro" id="IPR011527">
    <property type="entry name" value="ABC1_TM_dom"/>
</dbReference>
<proteinExistence type="inferred from homology"/>
<evidence type="ECO:0000259" key="13">
    <source>
        <dbReference type="PROSITE" id="PS50893"/>
    </source>
</evidence>
<feature type="transmembrane region" description="Helical" evidence="12">
    <location>
        <begin position="1260"/>
        <end position="1279"/>
    </location>
</feature>
<keyword evidence="4 12" id="KW-0812">Transmembrane</keyword>
<feature type="transmembrane region" description="Helical" evidence="12">
    <location>
        <begin position="121"/>
        <end position="139"/>
    </location>
</feature>
<evidence type="ECO:0000256" key="12">
    <source>
        <dbReference type="SAM" id="Phobius"/>
    </source>
</evidence>
<feature type="transmembrane region" description="Helical" evidence="12">
    <location>
        <begin position="560"/>
        <end position="585"/>
    </location>
</feature>
<dbReference type="CDD" id="cd03250">
    <property type="entry name" value="ABCC_MRP_domain1"/>
    <property type="match status" value="1"/>
</dbReference>
<evidence type="ECO:0000256" key="8">
    <source>
        <dbReference type="ARBA" id="ARBA00022989"/>
    </source>
</evidence>
<evidence type="ECO:0000256" key="3">
    <source>
        <dbReference type="ARBA" id="ARBA00022448"/>
    </source>
</evidence>
<dbReference type="PROSITE" id="PS00211">
    <property type="entry name" value="ABC_TRANSPORTER_1"/>
    <property type="match status" value="1"/>
</dbReference>
<sequence length="1367" mass="152234">DEQVTWNTTDPDFTPCFQKTVLTWAPVAYLILLAPYKIYSLWNLQDRPIKWNWLNISKIVLSGLIAVLMAIQCIASVVERTKGEAVPPVNFISPLFLLLSMFLAIFFIYLERRRGIRTSGYLLIFWLLLLLTGIIIFRSKIRHAVLQGGVESKLDFGTFTVYFLLVIVSFVLSALVDKRPTFEEVQQDTNPCPEGSASFLSRISFWWFTGLVILGYKRALVRSDLWSLNKEDTTASVQAVYDKHWNAQIVKGRKTAQQLPNGIQTEARYQDGTVSTEVKVVDGSEPKKPSLLKTLVKSFAPFFFMAMGFKLAHDIMMFVSPQLLKKLIQFTTNKDEYEWRGYLYAALLFAVALMQSIVLHQYFHGCLVLGMRLRSVIVSAVYRKTLRMSNASKKTSTVGEIVNLMSVDAQRFMDLMTYFHTIWSGPFQICVSLYFLWQTLGPSVLAGVGVMVLLIPINALIAHKTRQLQVKQMTLKDSRIKLMNEVLNGIKVLKLYAWELSFQDKILHIRRQELEVLKKAAYLNACSSFAWTCAPFMVSLTTFAVYTLSDSNNILDAEKAFVSLSLFNIMRFPLSMLPNVITNIVQASVSLKRLQKFLDNEELDSDAVQRDPQSKAAVKIENGTFSWDRSDKDTPNTISNISLEVEEGSLVAVVGVVGAGKSSLLSAILGEMDKIQGSVSVKGSVAYVAQQAWIQNATVRDNILFNNEFNQRQYDGVIYSCALQQDLDMLPAGDETEIGEKGINLSGGQKQRVSLARATYSDTDIYLLDDPLSAVDSHVGKHIFDNVIGPEGLLGRKTRILVTHGIGFLPRVDKIVVLKDGQVSEVGTFTQLMDHNGAFAEFLKNYLTQEMDDGESPVDPSDLEALSMRDDIISHLGSIIDPSESAKLQRQITLLSERVRTESEMTGSTASIASSGKGGAKKLDRQVTVIEEGKNIEKQAKEDKLIQAESVETGRVKFSVFLAYLKAVGALLSLIIVAFYVLYNAASIYSNIWLSDWSNDARRFNGTADDDQRNMRLGVYGALGALQGVLVMACAWGTAVAGVVASRLFFFRLIQALLHCPMWFHEVTPVGRLMNRCCDDVAEIDYVVPFTLRSMANCVLLTIGTLAVIIYTTPLAACPLPFLATGYVLIQYFYAAPFAGVFIFAGTLIRTLGARNASRHLHTEFLANILRCPMHFFDVTPLGRIVNRFSKDIDAIDVTVPMNAHMFLTCFLHVLGTIVVISMGTPLFLSIILPLMILYYLVQTISDGLNRKHDCASCGVGSLIFSAALMVAIGSRQAARTLHHNMLVSVLRLPLTFFDTTPLGRIINRFSKDVDAVDVIIMRDLDVCLRCLFAVVGTITVIAMSTPIFLSVLVPLGIFYFTTQVGL</sequence>
<dbReference type="InterPro" id="IPR003439">
    <property type="entry name" value="ABC_transporter-like_ATP-bd"/>
</dbReference>
<dbReference type="PANTHER" id="PTHR24223">
    <property type="entry name" value="ATP-BINDING CASSETTE SUB-FAMILY C"/>
    <property type="match status" value="1"/>
</dbReference>
<dbReference type="PROSITE" id="PS50929">
    <property type="entry name" value="ABC_TM1F"/>
    <property type="match status" value="4"/>
</dbReference>
<feature type="transmembrane region" description="Helical" evidence="12">
    <location>
        <begin position="1129"/>
        <end position="1149"/>
    </location>
</feature>
<dbReference type="InterPro" id="IPR017871">
    <property type="entry name" value="ABC_transporter-like_CS"/>
</dbReference>
<dbReference type="SMART" id="SM00382">
    <property type="entry name" value="AAA"/>
    <property type="match status" value="1"/>
</dbReference>
<feature type="transmembrane region" description="Helical" evidence="12">
    <location>
        <begin position="520"/>
        <end position="548"/>
    </location>
</feature>
<dbReference type="EMBL" id="JACVVK020000007">
    <property type="protein sequence ID" value="KAK7506164.1"/>
    <property type="molecule type" value="Genomic_DNA"/>
</dbReference>
<dbReference type="EC" id="7.6.2.3" evidence="10"/>
<keyword evidence="5" id="KW-0677">Repeat</keyword>
<comment type="caution">
    <text evidence="15">The sequence shown here is derived from an EMBL/GenBank/DDBJ whole genome shotgun (WGS) entry which is preliminary data.</text>
</comment>
<comment type="similarity">
    <text evidence="2">Belongs to the ABC transporter superfamily. ABCC family. Conjugate transporter (TC 3.A.1.208) subfamily.</text>
</comment>
<evidence type="ECO:0000256" key="7">
    <source>
        <dbReference type="ARBA" id="ARBA00022840"/>
    </source>
</evidence>
<protein>
    <recommendedName>
        <fullName evidence="10">ABC-type glutathione-S-conjugate transporter</fullName>
        <ecNumber evidence="10">7.6.2.3</ecNumber>
    </recommendedName>
</protein>
<keyword evidence="16" id="KW-1185">Reference proteome</keyword>
<feature type="domain" description="ABC transmembrane type-1" evidence="14">
    <location>
        <begin position="974"/>
        <end position="1098"/>
    </location>
</feature>
<dbReference type="SUPFAM" id="SSF52540">
    <property type="entry name" value="P-loop containing nucleoside triphosphate hydrolases"/>
    <property type="match status" value="1"/>
</dbReference>
<evidence type="ECO:0000256" key="11">
    <source>
        <dbReference type="ARBA" id="ARBA00047523"/>
    </source>
</evidence>
<feature type="transmembrane region" description="Helical" evidence="12">
    <location>
        <begin position="443"/>
        <end position="463"/>
    </location>
</feature>
<feature type="transmembrane region" description="Helical" evidence="12">
    <location>
        <begin position="90"/>
        <end position="109"/>
    </location>
</feature>
<feature type="transmembrane region" description="Helical" evidence="12">
    <location>
        <begin position="1019"/>
        <end position="1045"/>
    </location>
</feature>
<evidence type="ECO:0000256" key="6">
    <source>
        <dbReference type="ARBA" id="ARBA00022741"/>
    </source>
</evidence>
<dbReference type="InterPro" id="IPR003593">
    <property type="entry name" value="AAA+_ATPase"/>
</dbReference>
<reference evidence="15 16" key="1">
    <citation type="journal article" date="2023" name="Sci. Data">
        <title>Genome assembly of the Korean intertidal mud-creeper Batillaria attramentaria.</title>
        <authorList>
            <person name="Patra A.K."/>
            <person name="Ho P.T."/>
            <person name="Jun S."/>
            <person name="Lee S.J."/>
            <person name="Kim Y."/>
            <person name="Won Y.J."/>
        </authorList>
    </citation>
    <scope>NUCLEOTIDE SEQUENCE [LARGE SCALE GENOMIC DNA]</scope>
    <source>
        <strain evidence="15">Wonlab-2016</strain>
    </source>
</reference>
<evidence type="ECO:0000256" key="5">
    <source>
        <dbReference type="ARBA" id="ARBA00022737"/>
    </source>
</evidence>
<feature type="domain" description="ABC transmembrane type-1" evidence="14">
    <location>
        <begin position="1263"/>
        <end position="1367"/>
    </location>
</feature>
<dbReference type="PROSITE" id="PS50893">
    <property type="entry name" value="ABC_TRANSPORTER_2"/>
    <property type="match status" value="1"/>
</dbReference>
<keyword evidence="6" id="KW-0547">Nucleotide-binding</keyword>
<feature type="transmembrane region" description="Helical" evidence="12">
    <location>
        <begin position="1211"/>
        <end position="1240"/>
    </location>
</feature>
<feature type="non-terminal residue" evidence="15">
    <location>
        <position position="1"/>
    </location>
</feature>
<feature type="domain" description="ABC transmembrane type-1" evidence="14">
    <location>
        <begin position="1099"/>
        <end position="1245"/>
    </location>
</feature>
<feature type="domain" description="ABC transmembrane type-1" evidence="14">
    <location>
        <begin position="304"/>
        <end position="586"/>
    </location>
</feature>
<keyword evidence="7" id="KW-0067">ATP-binding</keyword>
<feature type="transmembrane region" description="Helical" evidence="12">
    <location>
        <begin position="961"/>
        <end position="983"/>
    </location>
</feature>
<dbReference type="GO" id="GO:0005774">
    <property type="term" value="C:vacuolar membrane"/>
    <property type="evidence" value="ECO:0007669"/>
    <property type="project" value="UniProtKB-SubCell"/>
</dbReference>
<organism evidence="15 16">
    <name type="scientific">Batillaria attramentaria</name>
    <dbReference type="NCBI Taxonomy" id="370345"/>
    <lineage>
        <taxon>Eukaryota</taxon>
        <taxon>Metazoa</taxon>
        <taxon>Spiralia</taxon>
        <taxon>Lophotrochozoa</taxon>
        <taxon>Mollusca</taxon>
        <taxon>Gastropoda</taxon>
        <taxon>Caenogastropoda</taxon>
        <taxon>Sorbeoconcha</taxon>
        <taxon>Cerithioidea</taxon>
        <taxon>Batillariidae</taxon>
        <taxon>Batillaria</taxon>
    </lineage>
</organism>
<keyword evidence="8 12" id="KW-1133">Transmembrane helix</keyword>
<keyword evidence="9 12" id="KW-0472">Membrane</keyword>
<feature type="transmembrane region" description="Helical" evidence="12">
    <location>
        <begin position="59"/>
        <end position="78"/>
    </location>
</feature>
<dbReference type="InterPro" id="IPR056227">
    <property type="entry name" value="TMD0_ABC"/>
</dbReference>
<dbReference type="InterPro" id="IPR036640">
    <property type="entry name" value="ABC1_TM_sf"/>
</dbReference>
<dbReference type="Gene3D" id="1.20.1560.10">
    <property type="entry name" value="ABC transporter type 1, transmembrane domain"/>
    <property type="match status" value="4"/>
</dbReference>
<dbReference type="InterPro" id="IPR050173">
    <property type="entry name" value="ABC_transporter_C-like"/>
</dbReference>
<dbReference type="Pfam" id="PF00664">
    <property type="entry name" value="ABC_membrane"/>
    <property type="match status" value="3"/>
</dbReference>
<feature type="domain" description="ABC transporter" evidence="13">
    <location>
        <begin position="618"/>
        <end position="845"/>
    </location>
</feature>
<dbReference type="Gene3D" id="3.40.50.300">
    <property type="entry name" value="P-loop containing nucleotide triphosphate hydrolases"/>
    <property type="match status" value="1"/>
</dbReference>
<evidence type="ECO:0000256" key="1">
    <source>
        <dbReference type="ARBA" id="ARBA00004128"/>
    </source>
</evidence>
<dbReference type="CDD" id="cd18595">
    <property type="entry name" value="ABC_6TM_MRP1_2_3_6_D1_like"/>
    <property type="match status" value="1"/>
</dbReference>
<dbReference type="InterPro" id="IPR027417">
    <property type="entry name" value="P-loop_NTPase"/>
</dbReference>
<evidence type="ECO:0000256" key="4">
    <source>
        <dbReference type="ARBA" id="ARBA00022692"/>
    </source>
</evidence>
<gene>
    <name evidence="15" type="ORF">BaRGS_00002276</name>
</gene>
<dbReference type="FunFam" id="3.40.50.300:FF:000293">
    <property type="entry name" value="ATP binding cassette subfamily C member 1"/>
    <property type="match status" value="1"/>
</dbReference>
<evidence type="ECO:0000256" key="2">
    <source>
        <dbReference type="ARBA" id="ARBA00009726"/>
    </source>
</evidence>
<feature type="transmembrane region" description="Helical" evidence="12">
    <location>
        <begin position="21"/>
        <end position="39"/>
    </location>
</feature>
<keyword evidence="3" id="KW-0813">Transport</keyword>
<dbReference type="Pfam" id="PF24357">
    <property type="entry name" value="TMD0_ABC"/>
    <property type="match status" value="1"/>
</dbReference>
<accession>A0ABD0M2N6</accession>
<feature type="transmembrane region" description="Helical" evidence="12">
    <location>
        <begin position="1331"/>
        <end position="1361"/>
    </location>
</feature>
<feature type="transmembrane region" description="Helical" evidence="12">
    <location>
        <begin position="159"/>
        <end position="176"/>
    </location>
</feature>
<evidence type="ECO:0000313" key="15">
    <source>
        <dbReference type="EMBL" id="KAK7506164.1"/>
    </source>
</evidence>